<evidence type="ECO:0000259" key="22">
    <source>
        <dbReference type="Pfam" id="PF00850"/>
    </source>
</evidence>
<dbReference type="Gene3D" id="3.40.800.20">
    <property type="entry name" value="Histone deacetylase domain"/>
    <property type="match status" value="1"/>
</dbReference>
<dbReference type="GO" id="GO:0005634">
    <property type="term" value="C:nucleus"/>
    <property type="evidence" value="ECO:0007669"/>
    <property type="project" value="UniProtKB-SubCell"/>
</dbReference>
<dbReference type="OrthoDB" id="73273at2759"/>
<evidence type="ECO:0000256" key="4">
    <source>
        <dbReference type="ARBA" id="ARBA00004496"/>
    </source>
</evidence>
<evidence type="ECO:0000256" key="1">
    <source>
        <dbReference type="ARBA" id="ARBA00001968"/>
    </source>
</evidence>
<feature type="binding site" evidence="20">
    <location>
        <position position="138"/>
    </location>
    <ligand>
        <name>substrate</name>
    </ligand>
</feature>
<feature type="non-terminal residue" evidence="23">
    <location>
        <position position="358"/>
    </location>
</feature>
<evidence type="ECO:0000256" key="10">
    <source>
        <dbReference type="ARBA" id="ARBA00022723"/>
    </source>
</evidence>
<dbReference type="EC" id="3.5.1.98" evidence="6"/>
<keyword evidence="14" id="KW-0804">Transcription</keyword>
<protein>
    <recommendedName>
        <fullName evidence="16">Histone deacetylase 8</fullName>
        <ecNumber evidence="6">3.5.1.98</ecNumber>
    </recommendedName>
    <alternativeName>
        <fullName evidence="17">Protein deacetylase HDAC8</fullName>
    </alternativeName>
    <alternativeName>
        <fullName evidence="18">Protein decrotonylase HDAC8</fullName>
    </alternativeName>
</protein>
<evidence type="ECO:0000256" key="9">
    <source>
        <dbReference type="ARBA" id="ARBA00022491"/>
    </source>
</evidence>
<reference evidence="23 24" key="1">
    <citation type="journal article" date="2016" name="Proc. Natl. Acad. Sci. U.S.A.">
        <title>Comparative genomics of biotechnologically important yeasts.</title>
        <authorList>
            <person name="Riley R."/>
            <person name="Haridas S."/>
            <person name="Wolfe K.H."/>
            <person name="Lopes M.R."/>
            <person name="Hittinger C.T."/>
            <person name="Goeker M."/>
            <person name="Salamov A.A."/>
            <person name="Wisecaver J.H."/>
            <person name="Long T.M."/>
            <person name="Calvey C.H."/>
            <person name="Aerts A.L."/>
            <person name="Barry K.W."/>
            <person name="Choi C."/>
            <person name="Clum A."/>
            <person name="Coughlan A.Y."/>
            <person name="Deshpande S."/>
            <person name="Douglass A.P."/>
            <person name="Hanson S.J."/>
            <person name="Klenk H.-P."/>
            <person name="LaButti K.M."/>
            <person name="Lapidus A."/>
            <person name="Lindquist E.A."/>
            <person name="Lipzen A.M."/>
            <person name="Meier-Kolthoff J.P."/>
            <person name="Ohm R.A."/>
            <person name="Otillar R.P."/>
            <person name="Pangilinan J.L."/>
            <person name="Peng Y."/>
            <person name="Rokas A."/>
            <person name="Rosa C.A."/>
            <person name="Scheuner C."/>
            <person name="Sibirny A.A."/>
            <person name="Slot J.C."/>
            <person name="Stielow J.B."/>
            <person name="Sun H."/>
            <person name="Kurtzman C.P."/>
            <person name="Blackwell M."/>
            <person name="Grigoriev I.V."/>
            <person name="Jeffries T.W."/>
        </authorList>
    </citation>
    <scope>NUCLEOTIDE SEQUENCE [LARGE SCALE GENOMIC DNA]</scope>
    <source>
        <strain evidence="24">ATCC 18201 / CBS 1600 / BCRC 20928 / JCM 3617 / NBRC 0987 / NRRL Y-1542</strain>
    </source>
</reference>
<evidence type="ECO:0000256" key="14">
    <source>
        <dbReference type="ARBA" id="ARBA00023163"/>
    </source>
</evidence>
<feature type="binding site" evidence="20">
    <location>
        <position position="293"/>
    </location>
    <ligand>
        <name>substrate</name>
    </ligand>
</feature>
<dbReference type="GO" id="GO:0005694">
    <property type="term" value="C:chromosome"/>
    <property type="evidence" value="ECO:0007669"/>
    <property type="project" value="UniProtKB-SubCell"/>
</dbReference>
<evidence type="ECO:0000256" key="6">
    <source>
        <dbReference type="ARBA" id="ARBA00012111"/>
    </source>
</evidence>
<evidence type="ECO:0000256" key="15">
    <source>
        <dbReference type="ARBA" id="ARBA00023242"/>
    </source>
</evidence>
<feature type="active site" description="Proton acceptor" evidence="19">
    <location>
        <position position="130"/>
    </location>
</feature>
<evidence type="ECO:0000256" key="11">
    <source>
        <dbReference type="ARBA" id="ARBA00022801"/>
    </source>
</evidence>
<evidence type="ECO:0000256" key="7">
    <source>
        <dbReference type="ARBA" id="ARBA00022454"/>
    </source>
</evidence>
<comment type="cofactor">
    <cofactor evidence="1">
        <name>a divalent metal cation</name>
        <dbReference type="ChEBI" id="CHEBI:60240"/>
    </cofactor>
</comment>
<keyword evidence="11" id="KW-0378">Hydrolase</keyword>
<evidence type="ECO:0000313" key="23">
    <source>
        <dbReference type="EMBL" id="ODV70980.1"/>
    </source>
</evidence>
<evidence type="ECO:0000256" key="8">
    <source>
        <dbReference type="ARBA" id="ARBA00022490"/>
    </source>
</evidence>
<dbReference type="PRINTS" id="PR01270">
    <property type="entry name" value="HDASUPER"/>
</dbReference>
<evidence type="ECO:0000256" key="16">
    <source>
        <dbReference type="ARBA" id="ARBA00040347"/>
    </source>
</evidence>
<dbReference type="STRING" id="983966.A0A1E4RUQ2"/>
<keyword evidence="10 21" id="KW-0479">Metal-binding</keyword>
<dbReference type="GO" id="GO:0046872">
    <property type="term" value="F:metal ion binding"/>
    <property type="evidence" value="ECO:0007669"/>
    <property type="project" value="UniProtKB-KW"/>
</dbReference>
<dbReference type="PRINTS" id="PR01271">
    <property type="entry name" value="HISDACETLASE"/>
</dbReference>
<dbReference type="SUPFAM" id="SSF52768">
    <property type="entry name" value="Arginase/deacetylase"/>
    <property type="match status" value="1"/>
</dbReference>
<accession>A0A1E4RUQ2</accession>
<feature type="non-terminal residue" evidence="23">
    <location>
        <position position="1"/>
    </location>
</feature>
<feature type="binding site" evidence="21">
    <location>
        <position position="167"/>
    </location>
    <ligand>
        <name>a divalent metal cation</name>
        <dbReference type="ChEBI" id="CHEBI:60240"/>
    </ligand>
</feature>
<organism evidence="23 24">
    <name type="scientific">Cyberlindnera jadinii (strain ATCC 18201 / CBS 1600 / BCRC 20928 / JCM 3617 / NBRC 0987 / NRRL Y-1542)</name>
    <name type="common">Torula yeast</name>
    <name type="synonym">Candida utilis</name>
    <dbReference type="NCBI Taxonomy" id="983966"/>
    <lineage>
        <taxon>Eukaryota</taxon>
        <taxon>Fungi</taxon>
        <taxon>Dikarya</taxon>
        <taxon>Ascomycota</taxon>
        <taxon>Saccharomycotina</taxon>
        <taxon>Saccharomycetes</taxon>
        <taxon>Phaffomycetales</taxon>
        <taxon>Phaffomycetaceae</taxon>
        <taxon>Cyberlindnera</taxon>
    </lineage>
</organism>
<gene>
    <name evidence="23" type="ORF">CYBJADRAFT_110166</name>
</gene>
<evidence type="ECO:0000256" key="21">
    <source>
        <dbReference type="PIRSR" id="PIRSR037913-3"/>
    </source>
</evidence>
<dbReference type="RefSeq" id="XP_020068019.1">
    <property type="nucleotide sequence ID" value="XM_020212071.1"/>
</dbReference>
<dbReference type="InterPro" id="IPR000286">
    <property type="entry name" value="HDACs"/>
</dbReference>
<keyword evidence="8" id="KW-0963">Cytoplasm</keyword>
<feature type="binding site" evidence="21">
    <location>
        <position position="165"/>
    </location>
    <ligand>
        <name>a divalent metal cation</name>
        <dbReference type="ChEBI" id="CHEBI:60240"/>
    </ligand>
</feature>
<dbReference type="OMA" id="HNVARAN"/>
<evidence type="ECO:0000256" key="19">
    <source>
        <dbReference type="PIRSR" id="PIRSR037913-1"/>
    </source>
</evidence>
<sequence>TALSDELPANAQRSSLVSSMIESYGLLSQCSSTVTVQPASRDQLRQFHGDEFVDEVLRRRCDGAGEGRREQLVRLGLSEDEFGLLFDCPLFPLMDQYVRYVAGSTISAAKHLVHSVNESIVINWHGGRHHAKKSRAAGFCYVNDVVLGILELRKRFQRIVYIDLDLHHGDGVESAFKFSDSVVTMSIHRKDIGFYPGTGDLGDQGIGRGKGYTFNAPMRHGLGDSSLNDVVDRCFIPVIHKFQAQCLVIQCGADGLGSDEHQEWNLTIKGLANAVVKLLDLELPSLLLGGGGYNHSQVARCWTYITSVALQASTEFDILPDSLMAQLQKTHSEEEEEYEFWNDKGHNMIDENTQDYID</sequence>
<dbReference type="PANTHER" id="PTHR10625:SF14">
    <property type="entry name" value="HISTONE DEACETYLASE 8"/>
    <property type="match status" value="1"/>
</dbReference>
<dbReference type="GO" id="GO:0141221">
    <property type="term" value="F:histone deacetylase activity, hydrolytic mechanism"/>
    <property type="evidence" value="ECO:0007669"/>
    <property type="project" value="UniProtKB-EC"/>
</dbReference>
<evidence type="ECO:0000256" key="12">
    <source>
        <dbReference type="ARBA" id="ARBA00022853"/>
    </source>
</evidence>
<dbReference type="GO" id="GO:0005737">
    <property type="term" value="C:cytoplasm"/>
    <property type="evidence" value="ECO:0007669"/>
    <property type="project" value="UniProtKB-SubCell"/>
</dbReference>
<keyword evidence="12" id="KW-0156">Chromatin regulator</keyword>
<evidence type="ECO:0000256" key="2">
    <source>
        <dbReference type="ARBA" id="ARBA00004123"/>
    </source>
</evidence>
<evidence type="ECO:0000256" key="3">
    <source>
        <dbReference type="ARBA" id="ARBA00004286"/>
    </source>
</evidence>
<dbReference type="PANTHER" id="PTHR10625">
    <property type="entry name" value="HISTONE DEACETYLASE HDAC1-RELATED"/>
    <property type="match status" value="1"/>
</dbReference>
<proteinExistence type="inferred from homology"/>
<evidence type="ECO:0000256" key="18">
    <source>
        <dbReference type="ARBA" id="ARBA00042783"/>
    </source>
</evidence>
<evidence type="ECO:0000256" key="20">
    <source>
        <dbReference type="PIRSR" id="PIRSR037913-2"/>
    </source>
</evidence>
<keyword evidence="24" id="KW-1185">Reference proteome</keyword>
<dbReference type="AlphaFoldDB" id="A0A1E4RUQ2"/>
<evidence type="ECO:0000313" key="24">
    <source>
        <dbReference type="Proteomes" id="UP000094389"/>
    </source>
</evidence>
<keyword evidence="15" id="KW-0539">Nucleus</keyword>
<feature type="binding site" evidence="21">
    <location>
        <position position="254"/>
    </location>
    <ligand>
        <name>a divalent metal cation</name>
        <dbReference type="ChEBI" id="CHEBI:60240"/>
    </ligand>
</feature>
<feature type="binding site" evidence="20">
    <location>
        <position position="87"/>
    </location>
    <ligand>
        <name>substrate</name>
    </ligand>
</feature>
<dbReference type="InterPro" id="IPR023801">
    <property type="entry name" value="His_deacetylse_dom"/>
</dbReference>
<comment type="similarity">
    <text evidence="5">Belongs to the histone deacetylase family. HD type 1 subfamily.</text>
</comment>
<name>A0A1E4RUQ2_CYBJN</name>
<dbReference type="GO" id="GO:0010557">
    <property type="term" value="P:positive regulation of macromolecule biosynthetic process"/>
    <property type="evidence" value="ECO:0007669"/>
    <property type="project" value="UniProtKB-ARBA"/>
</dbReference>
<keyword evidence="13" id="KW-0805">Transcription regulation</keyword>
<dbReference type="Pfam" id="PF00850">
    <property type="entry name" value="Hist_deacetyl"/>
    <property type="match status" value="1"/>
</dbReference>
<evidence type="ECO:0000256" key="13">
    <source>
        <dbReference type="ARBA" id="ARBA00023015"/>
    </source>
</evidence>
<dbReference type="Proteomes" id="UP000094389">
    <property type="component" value="Unassembled WGS sequence"/>
</dbReference>
<dbReference type="InterPro" id="IPR003084">
    <property type="entry name" value="HDAC_I/II"/>
</dbReference>
<evidence type="ECO:0000256" key="17">
    <source>
        <dbReference type="ARBA" id="ARBA00041964"/>
    </source>
</evidence>
<keyword evidence="7" id="KW-0158">Chromosome</keyword>
<dbReference type="GeneID" id="30986467"/>
<dbReference type="InterPro" id="IPR023696">
    <property type="entry name" value="Ureohydrolase_dom_sf"/>
</dbReference>
<dbReference type="PIRSF" id="PIRSF037913">
    <property type="entry name" value="His_deacetylse_1"/>
    <property type="match status" value="1"/>
</dbReference>
<dbReference type="GO" id="GO:0031507">
    <property type="term" value="P:heterochromatin formation"/>
    <property type="evidence" value="ECO:0007669"/>
    <property type="project" value="TreeGrafter"/>
</dbReference>
<evidence type="ECO:0000256" key="5">
    <source>
        <dbReference type="ARBA" id="ARBA00006457"/>
    </source>
</evidence>
<dbReference type="InterPro" id="IPR037138">
    <property type="entry name" value="His_deacetylse_dom_sf"/>
</dbReference>
<dbReference type="EMBL" id="KV453947">
    <property type="protein sequence ID" value="ODV70980.1"/>
    <property type="molecule type" value="Genomic_DNA"/>
</dbReference>
<keyword evidence="9" id="KW-0678">Repressor</keyword>
<comment type="subcellular location">
    <subcellularLocation>
        <location evidence="3">Chromosome</location>
    </subcellularLocation>
    <subcellularLocation>
        <location evidence="4">Cytoplasm</location>
    </subcellularLocation>
    <subcellularLocation>
        <location evidence="2">Nucleus</location>
    </subcellularLocation>
</comment>
<feature type="domain" description="Histone deacetylase" evidence="22">
    <location>
        <begin position="8"/>
        <end position="308"/>
    </location>
</feature>